<sequence length="492" mass="54626">MKLIAVTGATGYIGGRLVPLLLRRGHRVRVLARDAQRLRDVPWRDQVEVVEGSLQDANAVAEFCRGAHTVYYLVHSMSGTKNFMSDEERCAQTMADCARKESVAQLIYLSGLHPEGELSEHLASRVRVGEVLQDRNPDPDGLHTLILQAGLVIGSGSASFEMIRHLSDVLPVMPAPRWVKNRVQPIAVRDTLHYLAACAELDTPVNDTFDIGGPRAYSYADLMRIYAKVAGLREPRIWALPVLTPQLASHWVNLVTPLPHTLATALVGSLQHDCVMGSHRIDQLIPPPEGGLTDYPDAVRLALEKIASDSVETSWATAHPVSAPAEPLPSDPQWAGRKIYIDQRTMETQADPADLYQVIGRIGGESGYFVFPSLWRIRGLMDKLSGGVGLLRGRRSRSTLALGDVVDWWRVEALERNQLLRLRAEMRVPGQAWLEFRLEQRPGERVQVTQRAIFVPRGLAGRAYWWSVSPFHAFIFSGMLKSIVQQAEGTSP</sequence>
<protein>
    <submittedName>
        <fullName evidence="2">DUF2867 domain-containing protein</fullName>
    </submittedName>
</protein>
<dbReference type="InterPro" id="IPR036291">
    <property type="entry name" value="NAD(P)-bd_dom_sf"/>
</dbReference>
<name>A0A365YAU2_9MICC</name>
<proteinExistence type="predicted"/>
<dbReference type="SUPFAM" id="SSF51735">
    <property type="entry name" value="NAD(P)-binding Rossmann-fold domains"/>
    <property type="match status" value="1"/>
</dbReference>
<comment type="caution">
    <text evidence="2">The sequence shown here is derived from an EMBL/GenBank/DDBJ whole genome shotgun (WGS) entry which is preliminary data.</text>
</comment>
<gene>
    <name evidence="2" type="ORF">C1H84_14860</name>
</gene>
<dbReference type="InterPro" id="IPR021295">
    <property type="entry name" value="DUF2867"/>
</dbReference>
<reference evidence="2 3" key="1">
    <citation type="submission" date="2018-01" db="EMBL/GenBank/DDBJ databases">
        <title>Glutamicibacter soli strain NHPC-3 Whole genome sequence and assembly.</title>
        <authorList>
            <person name="Choudhury P."/>
            <person name="Gupta D."/>
            <person name="Sengupta K."/>
            <person name="Jawed A."/>
            <person name="Sultana N."/>
            <person name="Saha P."/>
        </authorList>
    </citation>
    <scope>NUCLEOTIDE SEQUENCE [LARGE SCALE GENOMIC DNA]</scope>
    <source>
        <strain evidence="2 3">NHPC-3</strain>
    </source>
</reference>
<dbReference type="InterPro" id="IPR016040">
    <property type="entry name" value="NAD(P)-bd_dom"/>
</dbReference>
<evidence type="ECO:0000259" key="1">
    <source>
        <dbReference type="Pfam" id="PF13460"/>
    </source>
</evidence>
<keyword evidence="3" id="KW-1185">Reference proteome</keyword>
<dbReference type="PANTHER" id="PTHR12126">
    <property type="entry name" value="NADH-UBIQUINONE OXIDOREDUCTASE 39 KDA SUBUNIT-RELATED"/>
    <property type="match status" value="1"/>
</dbReference>
<dbReference type="Gene3D" id="3.40.50.720">
    <property type="entry name" value="NAD(P)-binding Rossmann-like Domain"/>
    <property type="match status" value="1"/>
</dbReference>
<dbReference type="SUPFAM" id="SSF55961">
    <property type="entry name" value="Bet v1-like"/>
    <property type="match status" value="1"/>
</dbReference>
<dbReference type="Pfam" id="PF13460">
    <property type="entry name" value="NAD_binding_10"/>
    <property type="match status" value="1"/>
</dbReference>
<accession>A0A365YAU2</accession>
<dbReference type="AlphaFoldDB" id="A0A365YAU2"/>
<dbReference type="GO" id="GO:0044877">
    <property type="term" value="F:protein-containing complex binding"/>
    <property type="evidence" value="ECO:0007669"/>
    <property type="project" value="TreeGrafter"/>
</dbReference>
<dbReference type="Proteomes" id="UP000252167">
    <property type="component" value="Unassembled WGS sequence"/>
</dbReference>
<organism evidence="2 3">
    <name type="scientific">Glutamicibacter soli</name>
    <dbReference type="NCBI Taxonomy" id="453836"/>
    <lineage>
        <taxon>Bacteria</taxon>
        <taxon>Bacillati</taxon>
        <taxon>Actinomycetota</taxon>
        <taxon>Actinomycetes</taxon>
        <taxon>Micrococcales</taxon>
        <taxon>Micrococcaceae</taxon>
        <taxon>Glutamicibacter</taxon>
    </lineage>
</organism>
<dbReference type="PANTHER" id="PTHR12126:SF11">
    <property type="entry name" value="NADH DEHYDROGENASE [UBIQUINONE] 1 ALPHA SUBCOMPLEX SUBUNIT 9, MITOCHONDRIAL"/>
    <property type="match status" value="1"/>
</dbReference>
<feature type="domain" description="NAD(P)-binding" evidence="1">
    <location>
        <begin position="8"/>
        <end position="120"/>
    </location>
</feature>
<evidence type="ECO:0000313" key="2">
    <source>
        <dbReference type="EMBL" id="RBL99688.1"/>
    </source>
</evidence>
<evidence type="ECO:0000313" key="3">
    <source>
        <dbReference type="Proteomes" id="UP000252167"/>
    </source>
</evidence>
<dbReference type="InterPro" id="IPR051207">
    <property type="entry name" value="ComplexI_NDUFA9_subunit"/>
</dbReference>
<dbReference type="Pfam" id="PF11066">
    <property type="entry name" value="DUF2867"/>
    <property type="match status" value="1"/>
</dbReference>
<dbReference type="EMBL" id="POAF01000007">
    <property type="protein sequence ID" value="RBL99688.1"/>
    <property type="molecule type" value="Genomic_DNA"/>
</dbReference>
<dbReference type="RefSeq" id="WP_047118855.1">
    <property type="nucleotide sequence ID" value="NZ_CM125969.1"/>
</dbReference>